<evidence type="ECO:0000256" key="12">
    <source>
        <dbReference type="RuleBase" id="RU367146"/>
    </source>
</evidence>
<gene>
    <name evidence="13" type="ORF">E4U43_003765</name>
</gene>
<sequence length="280" mass="29970">MSSSLTALALRLPRPSTQTAAVARCCSKASMSTTTSSTTTITRSAACLARAPALPLRHSTNANSIRTCSSIPFPSGKSIIRLVPAGRATPSPMSIATQARCLATSSISRAASPTAAAAAAAADAASPKSNLDWDSFFKLRLRRRRIQLLFSVTAGVLGGAGGAIFLSTGMAEPLVMQIPLDPFVTLGLMTLACAGLGWLVGPSIGNQVFYLMNHRLKAQMMQKESEFFTRVKKHRVNPTNSSASNPVPDFYGEKIQSVSGYRQWLKDQREFNKKKTRAFV</sequence>
<dbReference type="EMBL" id="SRPW01002496">
    <property type="protein sequence ID" value="KAG5992452.1"/>
    <property type="molecule type" value="Genomic_DNA"/>
</dbReference>
<organism evidence="13 14">
    <name type="scientific">Claviceps pusilla</name>
    <dbReference type="NCBI Taxonomy" id="123648"/>
    <lineage>
        <taxon>Eukaryota</taxon>
        <taxon>Fungi</taxon>
        <taxon>Dikarya</taxon>
        <taxon>Ascomycota</taxon>
        <taxon>Pezizomycotina</taxon>
        <taxon>Sordariomycetes</taxon>
        <taxon>Hypocreomycetidae</taxon>
        <taxon>Hypocreales</taxon>
        <taxon>Clavicipitaceae</taxon>
        <taxon>Claviceps</taxon>
    </lineage>
</organism>
<evidence type="ECO:0000256" key="9">
    <source>
        <dbReference type="ARBA" id="ARBA00023010"/>
    </source>
</evidence>
<name>A0A9P7N6Q4_9HYPO</name>
<dbReference type="GO" id="GO:0030150">
    <property type="term" value="P:protein import into mitochondrial matrix"/>
    <property type="evidence" value="ECO:0007669"/>
    <property type="project" value="UniProtKB-UniRule"/>
</dbReference>
<accession>A0A9P7N6Q4</accession>
<keyword evidence="5 12" id="KW-0999">Mitochondrion inner membrane</keyword>
<evidence type="ECO:0000313" key="13">
    <source>
        <dbReference type="EMBL" id="KAG5992452.1"/>
    </source>
</evidence>
<evidence type="ECO:0000256" key="10">
    <source>
        <dbReference type="ARBA" id="ARBA00023128"/>
    </source>
</evidence>
<protein>
    <recommendedName>
        <fullName evidence="12">Presequence translocated-associated motor subunit PAM17</fullName>
    </recommendedName>
</protein>
<dbReference type="PANTHER" id="PTHR28021">
    <property type="entry name" value="PRESEQUENCE TRANSLOCATED-ASSOCIATED MOTOR SUBUNIT PAM17, MITOCHONDRIAL"/>
    <property type="match status" value="1"/>
</dbReference>
<comment type="subcellular location">
    <subcellularLocation>
        <location evidence="1 12">Mitochondrion inner membrane</location>
        <topology evidence="1 12">Multi-pass membrane protein</topology>
    </subcellularLocation>
</comment>
<dbReference type="Proteomes" id="UP000748025">
    <property type="component" value="Unassembled WGS sequence"/>
</dbReference>
<reference evidence="13" key="1">
    <citation type="journal article" date="2020" name="bioRxiv">
        <title>Whole genome comparisons of ergot fungi reveals the divergence and evolution of species within the genus Claviceps are the result of varying mechanisms driving genome evolution and host range expansion.</title>
        <authorList>
            <person name="Wyka S.A."/>
            <person name="Mondo S.J."/>
            <person name="Liu M."/>
            <person name="Dettman J."/>
            <person name="Nalam V."/>
            <person name="Broders K.D."/>
        </authorList>
    </citation>
    <scope>NUCLEOTIDE SEQUENCE</scope>
    <source>
        <strain evidence="13">CCC 602</strain>
    </source>
</reference>
<keyword evidence="6 12" id="KW-0653">Protein transport</keyword>
<evidence type="ECO:0000256" key="5">
    <source>
        <dbReference type="ARBA" id="ARBA00022792"/>
    </source>
</evidence>
<evidence type="ECO:0000256" key="4">
    <source>
        <dbReference type="ARBA" id="ARBA00022692"/>
    </source>
</evidence>
<dbReference type="GO" id="GO:0001405">
    <property type="term" value="C:PAM complex, Tim23 associated import motor"/>
    <property type="evidence" value="ECO:0007669"/>
    <property type="project" value="UniProtKB-UniRule"/>
</dbReference>
<keyword evidence="7" id="KW-0809">Transit peptide</keyword>
<feature type="transmembrane region" description="Helical" evidence="12">
    <location>
        <begin position="148"/>
        <end position="166"/>
    </location>
</feature>
<comment type="subunit">
    <text evidence="12">Component of the PAM complex.</text>
</comment>
<comment type="caution">
    <text evidence="13">The sequence shown here is derived from an EMBL/GenBank/DDBJ whole genome shotgun (WGS) entry which is preliminary data.</text>
</comment>
<evidence type="ECO:0000256" key="6">
    <source>
        <dbReference type="ARBA" id="ARBA00022927"/>
    </source>
</evidence>
<dbReference type="OrthoDB" id="5970083at2759"/>
<dbReference type="AlphaFoldDB" id="A0A9P7N6Q4"/>
<comment type="function">
    <text evidence="12">Component of the PAM complex, a complex required for the translocation of transit peptide-containing proteins from the inner membrane into the mitochondrial matrix in an ATP-dependent manner.</text>
</comment>
<keyword evidence="4 12" id="KW-0812">Transmembrane</keyword>
<evidence type="ECO:0000313" key="14">
    <source>
        <dbReference type="Proteomes" id="UP000748025"/>
    </source>
</evidence>
<proteinExistence type="inferred from homology"/>
<keyword evidence="8 12" id="KW-1133">Transmembrane helix</keyword>
<keyword evidence="11 12" id="KW-0472">Membrane</keyword>
<keyword evidence="9 12" id="KW-0811">Translocation</keyword>
<comment type="similarity">
    <text evidence="2 12">Belongs to the PAM17 family.</text>
</comment>
<feature type="transmembrane region" description="Helical" evidence="12">
    <location>
        <begin position="186"/>
        <end position="212"/>
    </location>
</feature>
<evidence type="ECO:0000256" key="3">
    <source>
        <dbReference type="ARBA" id="ARBA00022448"/>
    </source>
</evidence>
<evidence type="ECO:0000256" key="7">
    <source>
        <dbReference type="ARBA" id="ARBA00022946"/>
    </source>
</evidence>
<evidence type="ECO:0000256" key="8">
    <source>
        <dbReference type="ARBA" id="ARBA00022989"/>
    </source>
</evidence>
<dbReference type="PANTHER" id="PTHR28021:SF1">
    <property type="entry name" value="PRESEQUENCE TRANSLOCATED-ASSOCIATED MOTOR SUBUNIT PAM17, MITOCHONDRIAL"/>
    <property type="match status" value="1"/>
</dbReference>
<evidence type="ECO:0000256" key="2">
    <source>
        <dbReference type="ARBA" id="ARBA00006837"/>
    </source>
</evidence>
<dbReference type="Pfam" id="PF08566">
    <property type="entry name" value="Pam17"/>
    <property type="match status" value="1"/>
</dbReference>
<keyword evidence="14" id="KW-1185">Reference proteome</keyword>
<keyword evidence="3 12" id="KW-0813">Transport</keyword>
<dbReference type="InterPro" id="IPR013875">
    <property type="entry name" value="Pam17"/>
</dbReference>
<evidence type="ECO:0000256" key="11">
    <source>
        <dbReference type="ARBA" id="ARBA00023136"/>
    </source>
</evidence>
<evidence type="ECO:0000256" key="1">
    <source>
        <dbReference type="ARBA" id="ARBA00004448"/>
    </source>
</evidence>
<keyword evidence="10 12" id="KW-0496">Mitochondrion</keyword>